<name>A0AAQ3JQ80_9LILI</name>
<gene>
    <name evidence="2" type="ORF">Cni_G02538</name>
</gene>
<sequence>MLPSCDRVSRSQNHRNINLKARLPFSLRRTLSHSHDSLRFVFRQLLTADRRPLIASCAAAGRLRPRLHPLAFLLVIDQTKENIEKKQALTYEEMEAEREEMSRAPLLAVASGPSTSTAVLPPPPAPEARGRRRPHGSNRGLNLLQCSEGGRWIGLELVQKLQAREKGNSKKKELGPVEKDETPSNATKQRVAAAKQYIENHYKEQMKSMRERKESWQNPSHNPPVDHVGKIPVIIRQLITLAIFQSYKHIHIHITHRSLEANLE</sequence>
<proteinExistence type="predicted"/>
<dbReference type="EMBL" id="CP136890">
    <property type="protein sequence ID" value="WOK93837.1"/>
    <property type="molecule type" value="Genomic_DNA"/>
</dbReference>
<evidence type="ECO:0000256" key="1">
    <source>
        <dbReference type="SAM" id="MobiDB-lite"/>
    </source>
</evidence>
<feature type="region of interest" description="Disordered" evidence="1">
    <location>
        <begin position="110"/>
        <end position="140"/>
    </location>
</feature>
<evidence type="ECO:0000313" key="3">
    <source>
        <dbReference type="Proteomes" id="UP001327560"/>
    </source>
</evidence>
<evidence type="ECO:0000313" key="2">
    <source>
        <dbReference type="EMBL" id="WOK93837.1"/>
    </source>
</evidence>
<accession>A0AAQ3JQ80</accession>
<organism evidence="2 3">
    <name type="scientific">Canna indica</name>
    <name type="common">Indian-shot</name>
    <dbReference type="NCBI Taxonomy" id="4628"/>
    <lineage>
        <taxon>Eukaryota</taxon>
        <taxon>Viridiplantae</taxon>
        <taxon>Streptophyta</taxon>
        <taxon>Embryophyta</taxon>
        <taxon>Tracheophyta</taxon>
        <taxon>Spermatophyta</taxon>
        <taxon>Magnoliopsida</taxon>
        <taxon>Liliopsida</taxon>
        <taxon>Zingiberales</taxon>
        <taxon>Cannaceae</taxon>
        <taxon>Canna</taxon>
    </lineage>
</organism>
<feature type="compositionally biased region" description="Basic and acidic residues" evidence="1">
    <location>
        <begin position="164"/>
        <end position="182"/>
    </location>
</feature>
<reference evidence="2 3" key="1">
    <citation type="submission" date="2023-10" db="EMBL/GenBank/DDBJ databases">
        <title>Chromosome-scale genome assembly provides insights into flower coloration mechanisms of Canna indica.</title>
        <authorList>
            <person name="Li C."/>
        </authorList>
    </citation>
    <scope>NUCLEOTIDE SEQUENCE [LARGE SCALE GENOMIC DNA]</scope>
    <source>
        <tissue evidence="2">Flower</tissue>
    </source>
</reference>
<feature type="region of interest" description="Disordered" evidence="1">
    <location>
        <begin position="164"/>
        <end position="189"/>
    </location>
</feature>
<dbReference type="Proteomes" id="UP001327560">
    <property type="component" value="Chromosome 1"/>
</dbReference>
<protein>
    <submittedName>
        <fullName evidence="2">Uncharacterized protein</fullName>
    </submittedName>
</protein>
<dbReference type="AlphaFoldDB" id="A0AAQ3JQ80"/>
<keyword evidence="3" id="KW-1185">Reference proteome</keyword>